<dbReference type="CDD" id="cd12152">
    <property type="entry name" value="F1-ATPase_delta"/>
    <property type="match status" value="1"/>
</dbReference>
<evidence type="ECO:0000259" key="10">
    <source>
        <dbReference type="Pfam" id="PF02823"/>
    </source>
</evidence>
<evidence type="ECO:0000256" key="1">
    <source>
        <dbReference type="ARBA" id="ARBA00004202"/>
    </source>
</evidence>
<keyword evidence="7 8" id="KW-0066">ATP synthesis</keyword>
<organism evidence="11 12">
    <name type="scientific">Nocardioides yefusunii</name>
    <dbReference type="NCBI Taxonomy" id="2500546"/>
    <lineage>
        <taxon>Bacteria</taxon>
        <taxon>Bacillati</taxon>
        <taxon>Actinomycetota</taxon>
        <taxon>Actinomycetes</taxon>
        <taxon>Propionibacteriales</taxon>
        <taxon>Nocardioidaceae</taxon>
        <taxon>Nocardioides</taxon>
    </lineage>
</organism>
<comment type="subcellular location">
    <subcellularLocation>
        <location evidence="1 8">Cell membrane</location>
        <topology evidence="1 8">Peripheral membrane protein</topology>
    </subcellularLocation>
</comment>
<dbReference type="HAMAP" id="MF_00530">
    <property type="entry name" value="ATP_synth_epsil_bac"/>
    <property type="match status" value="1"/>
</dbReference>
<dbReference type="Pfam" id="PF02823">
    <property type="entry name" value="ATP-synt_DE_N"/>
    <property type="match status" value="1"/>
</dbReference>
<dbReference type="PANTHER" id="PTHR13822:SF10">
    <property type="entry name" value="ATP SYNTHASE EPSILON CHAIN, CHLOROPLASTIC"/>
    <property type="match status" value="1"/>
</dbReference>
<evidence type="ECO:0000256" key="2">
    <source>
        <dbReference type="ARBA" id="ARBA00005712"/>
    </source>
</evidence>
<keyword evidence="8" id="KW-0375">Hydrogen ion transport</keyword>
<dbReference type="InterPro" id="IPR020546">
    <property type="entry name" value="ATP_synth_F1_dsu/esu_N"/>
</dbReference>
<proteinExistence type="inferred from homology"/>
<dbReference type="SUPFAM" id="SSF51344">
    <property type="entry name" value="Epsilon subunit of F1F0-ATP synthase N-terminal domain"/>
    <property type="match status" value="1"/>
</dbReference>
<sequence>MAGQLRVELVAADRVVWSGDAKSVTVRTVEGEIGVLPNHAPLLSVMVAGVVTIHALDGQTVAANVDEGFVSVANNRVSVLAEHAGLAS</sequence>
<comment type="subunit">
    <text evidence="8 9">F-type ATPases have 2 components, CF(1) - the catalytic core - and CF(0) - the membrane proton channel. CF(1) has five subunits: alpha(3), beta(3), gamma(1), delta(1), epsilon(1). CF(0) has three main subunits: a, b and c.</text>
</comment>
<feature type="domain" description="ATP synthase F1 complex delta/epsilon subunit N-terminal" evidence="10">
    <location>
        <begin position="5"/>
        <end position="84"/>
    </location>
</feature>
<keyword evidence="4 8" id="KW-0406">Ion transport</keyword>
<comment type="caution">
    <text evidence="11">The sequence shown here is derived from an EMBL/GenBank/DDBJ whole genome shotgun (WGS) entry which is preliminary data.</text>
</comment>
<comment type="similarity">
    <text evidence="2 8 9">Belongs to the ATPase epsilon chain family.</text>
</comment>
<dbReference type="InterPro" id="IPR036771">
    <property type="entry name" value="ATPsynth_dsu/esu_N"/>
</dbReference>
<evidence type="ECO:0000256" key="6">
    <source>
        <dbReference type="ARBA" id="ARBA00023196"/>
    </source>
</evidence>
<evidence type="ECO:0000256" key="8">
    <source>
        <dbReference type="HAMAP-Rule" id="MF_00530"/>
    </source>
</evidence>
<dbReference type="PANTHER" id="PTHR13822">
    <property type="entry name" value="ATP SYNTHASE DELTA/EPSILON CHAIN"/>
    <property type="match status" value="1"/>
</dbReference>
<dbReference type="RefSeq" id="WP_128219954.1">
    <property type="nucleotide sequence ID" value="NZ_CP034929.1"/>
</dbReference>
<evidence type="ECO:0000313" key="11">
    <source>
        <dbReference type="EMBL" id="MFC6153763.1"/>
    </source>
</evidence>
<evidence type="ECO:0000256" key="3">
    <source>
        <dbReference type="ARBA" id="ARBA00022448"/>
    </source>
</evidence>
<keyword evidence="3 8" id="KW-0813">Transport</keyword>
<dbReference type="NCBIfam" id="TIGR01216">
    <property type="entry name" value="ATP_synt_epsi"/>
    <property type="match status" value="1"/>
</dbReference>
<comment type="function">
    <text evidence="8">Produces ATP from ADP in the presence of a proton gradient across the membrane.</text>
</comment>
<evidence type="ECO:0000256" key="9">
    <source>
        <dbReference type="RuleBase" id="RU003656"/>
    </source>
</evidence>
<accession>A0ABW1QXI3</accession>
<keyword evidence="5 8" id="KW-0472">Membrane</keyword>
<dbReference type="Proteomes" id="UP001596098">
    <property type="component" value="Unassembled WGS sequence"/>
</dbReference>
<evidence type="ECO:0000256" key="7">
    <source>
        <dbReference type="ARBA" id="ARBA00023310"/>
    </source>
</evidence>
<dbReference type="NCBIfam" id="NF009977">
    <property type="entry name" value="PRK13442.1"/>
    <property type="match status" value="1"/>
</dbReference>
<keyword evidence="8" id="KW-1003">Cell membrane</keyword>
<dbReference type="Gene3D" id="2.60.15.10">
    <property type="entry name" value="F0F1 ATP synthase delta/epsilon subunit, N-terminal"/>
    <property type="match status" value="1"/>
</dbReference>
<evidence type="ECO:0000313" key="12">
    <source>
        <dbReference type="Proteomes" id="UP001596098"/>
    </source>
</evidence>
<keyword evidence="6 8" id="KW-0139">CF(1)</keyword>
<dbReference type="EMBL" id="JBHSQI010000004">
    <property type="protein sequence ID" value="MFC6153763.1"/>
    <property type="molecule type" value="Genomic_DNA"/>
</dbReference>
<keyword evidence="12" id="KW-1185">Reference proteome</keyword>
<name>A0ABW1QXI3_9ACTN</name>
<evidence type="ECO:0000256" key="4">
    <source>
        <dbReference type="ARBA" id="ARBA00023065"/>
    </source>
</evidence>
<protein>
    <recommendedName>
        <fullName evidence="8">ATP synthase epsilon chain</fullName>
    </recommendedName>
    <alternativeName>
        <fullName evidence="8">ATP synthase F1 sector epsilon subunit</fullName>
    </alternativeName>
    <alternativeName>
        <fullName evidence="8">F-ATPase epsilon subunit</fullName>
    </alternativeName>
</protein>
<gene>
    <name evidence="8" type="primary">atpC</name>
    <name evidence="11" type="ORF">ACFPWU_08820</name>
</gene>
<dbReference type="InterPro" id="IPR001469">
    <property type="entry name" value="ATP_synth_F1_dsu/esu"/>
</dbReference>
<reference evidence="12" key="1">
    <citation type="journal article" date="2019" name="Int. J. Syst. Evol. Microbiol.">
        <title>The Global Catalogue of Microorganisms (GCM) 10K type strain sequencing project: providing services to taxonomists for standard genome sequencing and annotation.</title>
        <authorList>
            <consortium name="The Broad Institute Genomics Platform"/>
            <consortium name="The Broad Institute Genome Sequencing Center for Infectious Disease"/>
            <person name="Wu L."/>
            <person name="Ma J."/>
        </authorList>
    </citation>
    <scope>NUCLEOTIDE SEQUENCE [LARGE SCALE GENOMIC DNA]</scope>
    <source>
        <strain evidence="12">DFY28</strain>
    </source>
</reference>
<evidence type="ECO:0000256" key="5">
    <source>
        <dbReference type="ARBA" id="ARBA00023136"/>
    </source>
</evidence>